<gene>
    <name evidence="3" type="ORF">SLEP1_g9637</name>
</gene>
<evidence type="ECO:0000256" key="1">
    <source>
        <dbReference type="SAM" id="MobiDB-lite"/>
    </source>
</evidence>
<dbReference type="Proteomes" id="UP001054252">
    <property type="component" value="Unassembled WGS sequence"/>
</dbReference>
<protein>
    <recommendedName>
        <fullName evidence="2">MULE transposase domain-containing protein</fullName>
    </recommendedName>
</protein>
<feature type="region of interest" description="Disordered" evidence="1">
    <location>
        <begin position="352"/>
        <end position="376"/>
    </location>
</feature>
<feature type="domain" description="MULE transposase" evidence="2">
    <location>
        <begin position="33"/>
        <end position="91"/>
    </location>
</feature>
<reference evidence="3 4" key="1">
    <citation type="journal article" date="2021" name="Commun. Biol.">
        <title>The genome of Shorea leprosula (Dipterocarpaceae) highlights the ecological relevance of drought in aseasonal tropical rainforests.</title>
        <authorList>
            <person name="Ng K.K.S."/>
            <person name="Kobayashi M.J."/>
            <person name="Fawcett J.A."/>
            <person name="Hatakeyama M."/>
            <person name="Paape T."/>
            <person name="Ng C.H."/>
            <person name="Ang C.C."/>
            <person name="Tnah L.H."/>
            <person name="Lee C.T."/>
            <person name="Nishiyama T."/>
            <person name="Sese J."/>
            <person name="O'Brien M.J."/>
            <person name="Copetti D."/>
            <person name="Mohd Noor M.I."/>
            <person name="Ong R.C."/>
            <person name="Putra M."/>
            <person name="Sireger I.Z."/>
            <person name="Indrioko S."/>
            <person name="Kosugi Y."/>
            <person name="Izuno A."/>
            <person name="Isagi Y."/>
            <person name="Lee S.L."/>
            <person name="Shimizu K.K."/>
        </authorList>
    </citation>
    <scope>NUCLEOTIDE SEQUENCE [LARGE SCALE GENOMIC DNA]</scope>
    <source>
        <strain evidence="3">214</strain>
    </source>
</reference>
<organism evidence="3 4">
    <name type="scientific">Rubroshorea leprosula</name>
    <dbReference type="NCBI Taxonomy" id="152421"/>
    <lineage>
        <taxon>Eukaryota</taxon>
        <taxon>Viridiplantae</taxon>
        <taxon>Streptophyta</taxon>
        <taxon>Embryophyta</taxon>
        <taxon>Tracheophyta</taxon>
        <taxon>Spermatophyta</taxon>
        <taxon>Magnoliopsida</taxon>
        <taxon>eudicotyledons</taxon>
        <taxon>Gunneridae</taxon>
        <taxon>Pentapetalae</taxon>
        <taxon>rosids</taxon>
        <taxon>malvids</taxon>
        <taxon>Malvales</taxon>
        <taxon>Dipterocarpaceae</taxon>
        <taxon>Rubroshorea</taxon>
    </lineage>
</organism>
<accession>A0AAV5IFF9</accession>
<dbReference type="AlphaFoldDB" id="A0AAV5IFF9"/>
<sequence>MHSVEEMASSGIPTRQILSSLRQKNPGLQAISRNERVEDYVWALTMFREVLGPNCQPLVIISDRELALMNAIRVVFPSATNLLCVWHIEKNILSNCKRHFEAQEDWDAFMSSWNGVIRSSSEIDFEKNWRLFEELYKERREVLTYIENTWLPFKEQFVDAWAEKFPHFRHRVSSRAEGAHAKLKAYLQVSTGDFRQVKEKICLAIANEFQEIKALLSSGRIRMPHDCNNAFFKEVVTKVSMHALKELYKQYEMVKHGTMDPSCTGHFLSSMGLPCAHKMMTTWKDGVLPISSIHSQWRIDSLSLTCSDGMMNEEDNFKEMLSELQDKFKKWPLMHKEKARATISQLVSASLHSLREPSNGSKQKRGSSSTQRDPSRFEIVEKRRKCSGCKNSGHDIRTCPSKNKVSEQISYSIANSLDECAIGGIDSNMVPDLDFVSSFN</sequence>
<dbReference type="Pfam" id="PF10551">
    <property type="entry name" value="MULE"/>
    <property type="match status" value="1"/>
</dbReference>
<dbReference type="InterPro" id="IPR018289">
    <property type="entry name" value="MULE_transposase_dom"/>
</dbReference>
<evidence type="ECO:0000259" key="2">
    <source>
        <dbReference type="Pfam" id="PF10551"/>
    </source>
</evidence>
<evidence type="ECO:0000313" key="3">
    <source>
        <dbReference type="EMBL" id="GKU96396.1"/>
    </source>
</evidence>
<proteinExistence type="predicted"/>
<feature type="compositionally biased region" description="Polar residues" evidence="1">
    <location>
        <begin position="352"/>
        <end position="372"/>
    </location>
</feature>
<evidence type="ECO:0000313" key="4">
    <source>
        <dbReference type="Proteomes" id="UP001054252"/>
    </source>
</evidence>
<dbReference type="InterPro" id="IPR052579">
    <property type="entry name" value="Zinc_finger_SWIM"/>
</dbReference>
<dbReference type="PANTHER" id="PTHR31569:SF4">
    <property type="entry name" value="SWIM-TYPE DOMAIN-CONTAINING PROTEIN"/>
    <property type="match status" value="1"/>
</dbReference>
<keyword evidence="4" id="KW-1185">Reference proteome</keyword>
<dbReference type="PANTHER" id="PTHR31569">
    <property type="entry name" value="SWIM-TYPE DOMAIN-CONTAINING PROTEIN"/>
    <property type="match status" value="1"/>
</dbReference>
<comment type="caution">
    <text evidence="3">The sequence shown here is derived from an EMBL/GenBank/DDBJ whole genome shotgun (WGS) entry which is preliminary data.</text>
</comment>
<dbReference type="EMBL" id="BPVZ01000010">
    <property type="protein sequence ID" value="GKU96396.1"/>
    <property type="molecule type" value="Genomic_DNA"/>
</dbReference>
<name>A0AAV5IFF9_9ROSI</name>